<dbReference type="AlphaFoldDB" id="A0A085BFJ2"/>
<keyword evidence="1" id="KW-0732">Signal</keyword>
<protein>
    <recommendedName>
        <fullName evidence="4">Por secretion system C-terminal sorting domain-containing protein</fullName>
    </recommendedName>
</protein>
<reference evidence="2 3" key="1">
    <citation type="submission" date="2014-07" db="EMBL/GenBank/DDBJ databases">
        <title>Epilithonimonas lactis LMG 22401 Genome.</title>
        <authorList>
            <person name="Pipes S.E."/>
            <person name="Stropko S.J."/>
        </authorList>
    </citation>
    <scope>NUCLEOTIDE SEQUENCE [LARGE SCALE GENOMIC DNA]</scope>
    <source>
        <strain evidence="2 3">LMG 24401</strain>
    </source>
</reference>
<dbReference type="RefSeq" id="WP_034977030.1">
    <property type="nucleotide sequence ID" value="NZ_FOFI01000001.1"/>
</dbReference>
<evidence type="ECO:0000313" key="2">
    <source>
        <dbReference type="EMBL" id="KFC21237.1"/>
    </source>
</evidence>
<dbReference type="InterPro" id="IPR026444">
    <property type="entry name" value="Secre_tail"/>
</dbReference>
<dbReference type="STRING" id="421072.SAMN04488097_0627"/>
<accession>A0A085BFJ2</accession>
<dbReference type="EMBL" id="JPLY01000004">
    <property type="protein sequence ID" value="KFC21237.1"/>
    <property type="molecule type" value="Genomic_DNA"/>
</dbReference>
<keyword evidence="3" id="KW-1185">Reference proteome</keyword>
<name>A0A085BFJ2_9FLAO</name>
<comment type="caution">
    <text evidence="2">The sequence shown here is derived from an EMBL/GenBank/DDBJ whole genome shotgun (WGS) entry which is preliminary data.</text>
</comment>
<proteinExistence type="predicted"/>
<evidence type="ECO:0000256" key="1">
    <source>
        <dbReference type="ARBA" id="ARBA00022729"/>
    </source>
</evidence>
<organism evidence="2 3">
    <name type="scientific">Epilithonimonas lactis</name>
    <dbReference type="NCBI Taxonomy" id="421072"/>
    <lineage>
        <taxon>Bacteria</taxon>
        <taxon>Pseudomonadati</taxon>
        <taxon>Bacteroidota</taxon>
        <taxon>Flavobacteriia</taxon>
        <taxon>Flavobacteriales</taxon>
        <taxon>Weeksellaceae</taxon>
        <taxon>Chryseobacterium group</taxon>
        <taxon>Epilithonimonas</taxon>
    </lineage>
</organism>
<sequence length="1071" mass="116680">MRKFFFWLFLCGVTMLFGQRYIVDSDGIGKYGYLDKNATTYMRLNSGNESNIYELFGRTWTGSSSVLTYGTAVNICGGTQNVNQSTGDYTFASGMLPGSIAYTSVHANYCGNGNSYGGNPHNTGLNEKQHYIFELTTRGSDLSSNIVVGNKNVVMSAKIDFGSLSDRKLQRFWIKNNGTFAESTEIANDGFKIYYEPATGSETFDGTENNATIYGEYGGNSITNNEYGHDALNIDIPAGGLRVYVVLETLVACSPGKTINVNLLNDGLSFSPIPPSNSKSIARVNALPITPISISYNYPSTSITPISQTVDLYAAVTNLSVSVAGTISYQWYRNTVANNYGGTSIAGATSYTYEPPTGPSAVFNNPGTNYYYCIATTGVGACDKVVSSVSAVTVNNSNVANWANIQSPKVHQNMYEGIGVDIFAQVYINGSTPGDGRAPNVNAWIGYSINNSNPNIDADWTWKVANYNEAQAFRKEYNDEYWIKDFGKDLPAGTYYVASRFQKESGAYVYGAIDGTTSNESGGIWDGSNYYNLKLMNDQTVTWTGTAWNNISGPNITSPAIISGDSTPPPSFSAKTLTINSGVGLTIGDEQSVTLENELINNNGTSSSKTLIVESGGNFIQNNPSTSNVGNIKVKREAVVPKTQYNFWSSPVSGQNLYGLYQSGNAVVANRVYTYNTLTDYYTAVPSGNFASGIGYSIQGESFSNSSAAFFGLPNNGDISVELRTTGNRYNLIGNPYPSNISAEVFYTSNLSQIENTLWFWDNTGNTAAVQMGSGYSAYGTNNFATYNLPSGVGNPGTGTQNNASKIPNGKIVVGQGFIVKAKNISSPTAIFKNNMRTSNSGVFFAKQSAAKDVFWLQLATPTNLINTTAVVYNDNAQNNLDEFDSDFPSLSSDALYTLADNDYKKLSIQGRNNTGLENDRLKVGAQFYRDGTYTFIMKERQGIFESGQKIYLKDKKTNIYTDLTSQSYSFEATKGIDENRFEIVYKNLQVLGVDNNRKSEFVLYKDGDSFVVKSSQVLGKVEVYDVAGRLVRESSSREKELRMVVSDLPNAVYIIKAENSGDPKMKKIFK</sequence>
<dbReference type="eggNOG" id="COG1345">
    <property type="taxonomic scope" value="Bacteria"/>
</dbReference>
<dbReference type="eggNOG" id="COG4733">
    <property type="taxonomic scope" value="Bacteria"/>
</dbReference>
<evidence type="ECO:0000313" key="3">
    <source>
        <dbReference type="Proteomes" id="UP000028623"/>
    </source>
</evidence>
<dbReference type="NCBIfam" id="TIGR04183">
    <property type="entry name" value="Por_Secre_tail"/>
    <property type="match status" value="1"/>
</dbReference>
<dbReference type="Proteomes" id="UP000028623">
    <property type="component" value="Unassembled WGS sequence"/>
</dbReference>
<dbReference type="OrthoDB" id="906679at2"/>
<gene>
    <name evidence="2" type="ORF">IO89_13625</name>
</gene>
<dbReference type="Gene3D" id="2.60.40.2700">
    <property type="match status" value="1"/>
</dbReference>
<evidence type="ECO:0008006" key="4">
    <source>
        <dbReference type="Google" id="ProtNLM"/>
    </source>
</evidence>